<dbReference type="STRING" id="447.Lboz_3564"/>
<dbReference type="Pfam" id="PF00497">
    <property type="entry name" value="SBP_bac_3"/>
    <property type="match status" value="1"/>
</dbReference>
<name>A0A0W0R6J2_LEGBO</name>
<dbReference type="Gene3D" id="3.40.190.10">
    <property type="entry name" value="Periplasmic binding protein-like II"/>
    <property type="match status" value="2"/>
</dbReference>
<evidence type="ECO:0000256" key="2">
    <source>
        <dbReference type="ARBA" id="ARBA00022729"/>
    </source>
</evidence>
<dbReference type="PANTHER" id="PTHR35936:SF34">
    <property type="entry name" value="ABC TRANSPORTER EXTRACELLULAR-BINDING PROTEIN YCKB-RELATED"/>
    <property type="match status" value="1"/>
</dbReference>
<reference evidence="4 5" key="1">
    <citation type="submission" date="2015-11" db="EMBL/GenBank/DDBJ databases">
        <title>Genomic analysis of 38 Legionella species identifies large and diverse effector repertoires.</title>
        <authorList>
            <person name="Burstein D."/>
            <person name="Amaro F."/>
            <person name="Zusman T."/>
            <person name="Lifshitz Z."/>
            <person name="Cohen O."/>
            <person name="Gilbert J.A."/>
            <person name="Pupko T."/>
            <person name="Shuman H.A."/>
            <person name="Segal G."/>
        </authorList>
    </citation>
    <scope>NUCLEOTIDE SEQUENCE [LARGE SCALE GENOMIC DNA]</scope>
    <source>
        <strain evidence="4 5">WIGA</strain>
    </source>
</reference>
<comment type="caution">
    <text evidence="4">The sequence shown here is derived from an EMBL/GenBank/DDBJ whole genome shotgun (WGS) entry which is preliminary data.</text>
</comment>
<evidence type="ECO:0000313" key="4">
    <source>
        <dbReference type="EMBL" id="KTC66669.1"/>
    </source>
</evidence>
<gene>
    <name evidence="4" type="ORF">Lboz_3564</name>
</gene>
<dbReference type="PATRIC" id="fig|447.4.peg.3821"/>
<keyword evidence="5" id="KW-1185">Reference proteome</keyword>
<dbReference type="SMART" id="SM00062">
    <property type="entry name" value="PBPb"/>
    <property type="match status" value="1"/>
</dbReference>
<evidence type="ECO:0000256" key="1">
    <source>
        <dbReference type="ARBA" id="ARBA00010333"/>
    </source>
</evidence>
<evidence type="ECO:0000313" key="5">
    <source>
        <dbReference type="Proteomes" id="UP000054695"/>
    </source>
</evidence>
<protein>
    <submittedName>
        <fullName evidence="4">Arginine-binding periplasmic protein</fullName>
    </submittedName>
</protein>
<dbReference type="RefSeq" id="WP_064115111.1">
    <property type="nucleotide sequence ID" value="NZ_CAAAIY010000020.1"/>
</dbReference>
<sequence length="244" mass="27270">MKLIRHIVFITLLFNSLFAYCDKLIIGVLNFAPPFSSADTNNHYFGFSIDLVNEICKRINATCIYKAIDLNSQFKDLNDGVIDITLLPSPIPSTTPEDYVFSLPYITSKGQFVALKSSDINSIEDIKDKKIGALQVTTFQYNILPNYTSKENIKTYPQVTSLIQAVSHHEVDAALMNENVAKYLLLNKTLDGFQLVGQPIITGNGYGIIALKKNAPIIDKINKTLLQIEADGTYLALYNKYFGK</sequence>
<dbReference type="AlphaFoldDB" id="A0A0W0R6J2"/>
<proteinExistence type="inferred from homology"/>
<organism evidence="4 5">
    <name type="scientific">Legionella bozemanae</name>
    <name type="common">Fluoribacter bozemanae</name>
    <dbReference type="NCBI Taxonomy" id="447"/>
    <lineage>
        <taxon>Bacteria</taxon>
        <taxon>Pseudomonadati</taxon>
        <taxon>Pseudomonadota</taxon>
        <taxon>Gammaproteobacteria</taxon>
        <taxon>Legionellales</taxon>
        <taxon>Legionellaceae</taxon>
        <taxon>Legionella</taxon>
    </lineage>
</organism>
<accession>A0A0W0R6J2</accession>
<dbReference type="InterPro" id="IPR001638">
    <property type="entry name" value="Solute-binding_3/MltF_N"/>
</dbReference>
<dbReference type="EMBL" id="LNXU01000060">
    <property type="protein sequence ID" value="KTC66669.1"/>
    <property type="molecule type" value="Genomic_DNA"/>
</dbReference>
<evidence type="ECO:0000259" key="3">
    <source>
        <dbReference type="SMART" id="SM00062"/>
    </source>
</evidence>
<dbReference type="PANTHER" id="PTHR35936">
    <property type="entry name" value="MEMBRANE-BOUND LYTIC MUREIN TRANSGLYCOSYLASE F"/>
    <property type="match status" value="1"/>
</dbReference>
<dbReference type="SUPFAM" id="SSF53850">
    <property type="entry name" value="Periplasmic binding protein-like II"/>
    <property type="match status" value="1"/>
</dbReference>
<feature type="domain" description="Solute-binding protein family 3/N-terminal" evidence="3">
    <location>
        <begin position="23"/>
        <end position="244"/>
    </location>
</feature>
<keyword evidence="2" id="KW-0732">Signal</keyword>
<dbReference type="Proteomes" id="UP000054695">
    <property type="component" value="Unassembled WGS sequence"/>
</dbReference>
<comment type="similarity">
    <text evidence="1">Belongs to the bacterial solute-binding protein 3 family.</text>
</comment>
<dbReference type="OrthoDB" id="5650461at2"/>